<name>A0ACB8TFQ0_9AGAM</name>
<protein>
    <submittedName>
        <fullName evidence="1">Uncharacterized protein</fullName>
    </submittedName>
</protein>
<keyword evidence="2" id="KW-1185">Reference proteome</keyword>
<reference evidence="1" key="2">
    <citation type="journal article" date="2022" name="New Phytol.">
        <title>Evolutionary transition to the ectomycorrhizal habit in the genomes of a hyperdiverse lineage of mushroom-forming fungi.</title>
        <authorList>
            <person name="Looney B."/>
            <person name="Miyauchi S."/>
            <person name="Morin E."/>
            <person name="Drula E."/>
            <person name="Courty P.E."/>
            <person name="Kohler A."/>
            <person name="Kuo A."/>
            <person name="LaButti K."/>
            <person name="Pangilinan J."/>
            <person name="Lipzen A."/>
            <person name="Riley R."/>
            <person name="Andreopoulos W."/>
            <person name="He G."/>
            <person name="Johnson J."/>
            <person name="Nolan M."/>
            <person name="Tritt A."/>
            <person name="Barry K.W."/>
            <person name="Grigoriev I.V."/>
            <person name="Nagy L.G."/>
            <person name="Hibbett D."/>
            <person name="Henrissat B."/>
            <person name="Matheny P.B."/>
            <person name="Labbe J."/>
            <person name="Martin F.M."/>
        </authorList>
    </citation>
    <scope>NUCLEOTIDE SEQUENCE</scope>
    <source>
        <strain evidence="1">HHB10654</strain>
    </source>
</reference>
<accession>A0ACB8TFQ0</accession>
<dbReference type="Proteomes" id="UP000814140">
    <property type="component" value="Unassembled WGS sequence"/>
</dbReference>
<gene>
    <name evidence="1" type="ORF">BV25DRAFT_1877100</name>
</gene>
<evidence type="ECO:0000313" key="2">
    <source>
        <dbReference type="Proteomes" id="UP000814140"/>
    </source>
</evidence>
<comment type="caution">
    <text evidence="1">The sequence shown here is derived from an EMBL/GenBank/DDBJ whole genome shotgun (WGS) entry which is preliminary data.</text>
</comment>
<proteinExistence type="predicted"/>
<evidence type="ECO:0000313" key="1">
    <source>
        <dbReference type="EMBL" id="KAI0067259.1"/>
    </source>
</evidence>
<reference evidence="1" key="1">
    <citation type="submission" date="2021-03" db="EMBL/GenBank/DDBJ databases">
        <authorList>
            <consortium name="DOE Joint Genome Institute"/>
            <person name="Ahrendt S."/>
            <person name="Looney B.P."/>
            <person name="Miyauchi S."/>
            <person name="Morin E."/>
            <person name="Drula E."/>
            <person name="Courty P.E."/>
            <person name="Chicoki N."/>
            <person name="Fauchery L."/>
            <person name="Kohler A."/>
            <person name="Kuo A."/>
            <person name="Labutti K."/>
            <person name="Pangilinan J."/>
            <person name="Lipzen A."/>
            <person name="Riley R."/>
            <person name="Andreopoulos W."/>
            <person name="He G."/>
            <person name="Johnson J."/>
            <person name="Barry K.W."/>
            <person name="Grigoriev I.V."/>
            <person name="Nagy L."/>
            <person name="Hibbett D."/>
            <person name="Henrissat B."/>
            <person name="Matheny P.B."/>
            <person name="Labbe J."/>
            <person name="Martin F."/>
        </authorList>
    </citation>
    <scope>NUCLEOTIDE SEQUENCE</scope>
    <source>
        <strain evidence="1">HHB10654</strain>
    </source>
</reference>
<dbReference type="EMBL" id="MU277190">
    <property type="protein sequence ID" value="KAI0067259.1"/>
    <property type="molecule type" value="Genomic_DNA"/>
</dbReference>
<organism evidence="1 2">
    <name type="scientific">Artomyces pyxidatus</name>
    <dbReference type="NCBI Taxonomy" id="48021"/>
    <lineage>
        <taxon>Eukaryota</taxon>
        <taxon>Fungi</taxon>
        <taxon>Dikarya</taxon>
        <taxon>Basidiomycota</taxon>
        <taxon>Agaricomycotina</taxon>
        <taxon>Agaricomycetes</taxon>
        <taxon>Russulales</taxon>
        <taxon>Auriscalpiaceae</taxon>
        <taxon>Artomyces</taxon>
    </lineage>
</organism>
<sequence length="651" mass="71537">MESGKLCFAYYCSGHGYGHATRVSAFACHMLSLEYPPIIYIVSSAPKHVFSDSLALGARYRYADIDPVILQPLAYRVDRQKSIDVLERFLDQKDQKIAQEARWLEEIHADCVLSDAAFLAFLAADQARLPSILITNFTFDSIYSLLSATFVDQSRSHHLLANPDHFLQTLPEPDVPIPEETVAPLVQQIFDGYRHADLLLRLPGAIPIPSFSCEPALPAPRWIDPFAGSFKPAVVSHLIQDPSTYTLHPSIPFSTSSFRPPLVKPMPRSVLSAPMLVRLPSDDVYTPEGRSRVLSAIGVPSHSHDPSTTKILVVSFGGQIFHKPSRSRSPSRPGTGTSSPAPGSPHRHSLDLHHKDISGHLTKSLHELEQSSHDRSVQRSVCDVTSVFNPSHTHINIPGAPAPAAMPSPSLPSSAQMPTFNTIPPSPLIPDDGVFPGAESEELEGGLMLPDASWIAIVCGVADSKEWRPRRYSPGVNASSDPLNTVIGAGEQETNDLPEGFYIAPKDVYMPDLMAIGDVLLGKLVIIQCASRYPLQSTDLSQGYGTVSECVDSCTPFVYVSRPLFVEEHGLRLYLSREGVGVEMEREQYEAGEWAASVAEAWRQGEQRKLERRLGMHAVDRKGEGGKMALNVAQWVRDWARLEKDRLDPGS</sequence>